<gene>
    <name evidence="1" type="ORF">CKAN_01100000</name>
</gene>
<dbReference type="AlphaFoldDB" id="A0A443NUV4"/>
<comment type="caution">
    <text evidence="1">The sequence shown here is derived from an EMBL/GenBank/DDBJ whole genome shotgun (WGS) entry which is preliminary data.</text>
</comment>
<protein>
    <submittedName>
        <fullName evidence="1">Uncharacterized protein</fullName>
    </submittedName>
</protein>
<sequence>MGRGVRIFSRVFKVIHKSKIGLRGSSSWRSHYSHHPHCDPPYESSELLKNKDHLVGDCITATILIETHHMNHLKNPMADGVVKKSL</sequence>
<organism evidence="1 2">
    <name type="scientific">Cinnamomum micranthum f. kanehirae</name>
    <dbReference type="NCBI Taxonomy" id="337451"/>
    <lineage>
        <taxon>Eukaryota</taxon>
        <taxon>Viridiplantae</taxon>
        <taxon>Streptophyta</taxon>
        <taxon>Embryophyta</taxon>
        <taxon>Tracheophyta</taxon>
        <taxon>Spermatophyta</taxon>
        <taxon>Magnoliopsida</taxon>
        <taxon>Magnoliidae</taxon>
        <taxon>Laurales</taxon>
        <taxon>Lauraceae</taxon>
        <taxon>Cinnamomum</taxon>
    </lineage>
</organism>
<accession>A0A443NUV4</accession>
<keyword evidence="2" id="KW-1185">Reference proteome</keyword>
<dbReference type="Proteomes" id="UP000283530">
    <property type="component" value="Unassembled WGS sequence"/>
</dbReference>
<dbReference type="EMBL" id="QPKB01000004">
    <property type="protein sequence ID" value="RWR82285.1"/>
    <property type="molecule type" value="Genomic_DNA"/>
</dbReference>
<name>A0A443NUV4_9MAGN</name>
<evidence type="ECO:0000313" key="1">
    <source>
        <dbReference type="EMBL" id="RWR82285.1"/>
    </source>
</evidence>
<proteinExistence type="predicted"/>
<reference evidence="1 2" key="1">
    <citation type="journal article" date="2019" name="Nat. Plants">
        <title>Stout camphor tree genome fills gaps in understanding of flowering plant genome evolution.</title>
        <authorList>
            <person name="Chaw S.M."/>
            <person name="Liu Y.C."/>
            <person name="Wu Y.W."/>
            <person name="Wang H.Y."/>
            <person name="Lin C.I."/>
            <person name="Wu C.S."/>
            <person name="Ke H.M."/>
            <person name="Chang L.Y."/>
            <person name="Hsu C.Y."/>
            <person name="Yang H.T."/>
            <person name="Sudianto E."/>
            <person name="Hsu M.H."/>
            <person name="Wu K.P."/>
            <person name="Wang L.N."/>
            <person name="Leebens-Mack J.H."/>
            <person name="Tsai I.J."/>
        </authorList>
    </citation>
    <scope>NUCLEOTIDE SEQUENCE [LARGE SCALE GENOMIC DNA]</scope>
    <source>
        <strain evidence="2">cv. Chaw 1501</strain>
        <tissue evidence="1">Young leaves</tissue>
    </source>
</reference>
<evidence type="ECO:0000313" key="2">
    <source>
        <dbReference type="Proteomes" id="UP000283530"/>
    </source>
</evidence>